<comment type="subcellular location">
    <subcellularLocation>
        <location evidence="1">Cell membrane</location>
        <topology evidence="1">Multi-pass membrane protein</topology>
    </subcellularLocation>
</comment>
<dbReference type="NCBIfam" id="TIGR00697">
    <property type="entry name" value="queuosine precursor transporter"/>
    <property type="match status" value="1"/>
</dbReference>
<dbReference type="HAMAP" id="MF_02088">
    <property type="entry name" value="Q_prec_transport"/>
    <property type="match status" value="1"/>
</dbReference>
<dbReference type="OrthoDB" id="82146at2157"/>
<gene>
    <name evidence="2" type="ORF">MBBWO_00930</name>
</gene>
<comment type="caution">
    <text evidence="2">The sequence shown here is derived from an EMBL/GenBank/DDBJ whole genome shotgun (WGS) entry which is preliminary data.</text>
</comment>
<feature type="transmembrane region" description="Helical" evidence="1">
    <location>
        <begin position="12"/>
        <end position="29"/>
    </location>
</feature>
<evidence type="ECO:0000313" key="3">
    <source>
        <dbReference type="Proteomes" id="UP000245577"/>
    </source>
</evidence>
<dbReference type="PANTHER" id="PTHR34300:SF2">
    <property type="entry name" value="QUEUOSINE PRECURSOR TRANSPORTER-RELATED"/>
    <property type="match status" value="1"/>
</dbReference>
<dbReference type="EMBL" id="MZGU01000002">
    <property type="protein sequence ID" value="PWB86979.1"/>
    <property type="molecule type" value="Genomic_DNA"/>
</dbReference>
<keyword evidence="3" id="KW-1185">Reference proteome</keyword>
<dbReference type="RefSeq" id="WP_116668929.1">
    <property type="nucleotide sequence ID" value="NZ_JALEWY010000001.1"/>
</dbReference>
<feature type="transmembrane region" description="Helical" evidence="1">
    <location>
        <begin position="174"/>
        <end position="196"/>
    </location>
</feature>
<name>A0A2U1S944_9EURY</name>
<comment type="function">
    <text evidence="1">Involved in the import of queuosine (Q) precursors, required for Q precursor salvage.</text>
</comment>
<keyword evidence="1" id="KW-0472">Membrane</keyword>
<reference evidence="2 3" key="1">
    <citation type="submission" date="2017-03" db="EMBL/GenBank/DDBJ databases">
        <title>Genome sequence of Methanobrevibacter wosei.</title>
        <authorList>
            <person name="Poehlein A."/>
            <person name="Seedorf H."/>
            <person name="Daniel R."/>
        </authorList>
    </citation>
    <scope>NUCLEOTIDE SEQUENCE [LARGE SCALE GENOMIC DNA]</scope>
    <source>
        <strain evidence="2 3">DSM 11979</strain>
    </source>
</reference>
<dbReference type="InterPro" id="IPR003744">
    <property type="entry name" value="YhhQ"/>
</dbReference>
<keyword evidence="1" id="KW-0812">Transmembrane</keyword>
<protein>
    <recommendedName>
        <fullName evidence="1">Probable queuosine precursor transporter</fullName>
        <shortName evidence="1">Q precursor transporter</shortName>
    </recommendedName>
</protein>
<accession>A0A2U1S944</accession>
<dbReference type="Proteomes" id="UP000245577">
    <property type="component" value="Unassembled WGS sequence"/>
</dbReference>
<dbReference type="PROSITE" id="PS51257">
    <property type="entry name" value="PROKAR_LIPOPROTEIN"/>
    <property type="match status" value="1"/>
</dbReference>
<dbReference type="GO" id="GO:0005886">
    <property type="term" value="C:plasma membrane"/>
    <property type="evidence" value="ECO:0007669"/>
    <property type="project" value="UniProtKB-SubCell"/>
</dbReference>
<keyword evidence="1" id="KW-1003">Cell membrane</keyword>
<dbReference type="AlphaFoldDB" id="A0A2U1S944"/>
<evidence type="ECO:0000256" key="1">
    <source>
        <dbReference type="HAMAP-Rule" id="MF_02088"/>
    </source>
</evidence>
<evidence type="ECO:0000313" key="2">
    <source>
        <dbReference type="EMBL" id="PWB86979.1"/>
    </source>
</evidence>
<keyword evidence="1" id="KW-0813">Transport</keyword>
<dbReference type="PANTHER" id="PTHR34300">
    <property type="entry name" value="QUEUOSINE PRECURSOR TRANSPORTER-RELATED"/>
    <property type="match status" value="1"/>
</dbReference>
<proteinExistence type="inferred from homology"/>
<organism evidence="2 3">
    <name type="scientific">Methanobrevibacter woesei</name>
    <dbReference type="NCBI Taxonomy" id="190976"/>
    <lineage>
        <taxon>Archaea</taxon>
        <taxon>Methanobacteriati</taxon>
        <taxon>Methanobacteriota</taxon>
        <taxon>Methanomada group</taxon>
        <taxon>Methanobacteria</taxon>
        <taxon>Methanobacteriales</taxon>
        <taxon>Methanobacteriaceae</taxon>
        <taxon>Methanobrevibacter</taxon>
    </lineage>
</organism>
<dbReference type="GO" id="GO:0022857">
    <property type="term" value="F:transmembrane transporter activity"/>
    <property type="evidence" value="ECO:0007669"/>
    <property type="project" value="UniProtKB-UniRule"/>
</dbReference>
<feature type="transmembrane region" description="Helical" evidence="1">
    <location>
        <begin position="110"/>
        <end position="130"/>
    </location>
</feature>
<feature type="transmembrane region" description="Helical" evidence="1">
    <location>
        <begin position="35"/>
        <end position="57"/>
    </location>
</feature>
<feature type="transmembrane region" description="Helical" evidence="1">
    <location>
        <begin position="142"/>
        <end position="168"/>
    </location>
</feature>
<keyword evidence="1" id="KW-1133">Transmembrane helix</keyword>
<dbReference type="Pfam" id="PF02592">
    <property type="entry name" value="Vut_1"/>
    <property type="match status" value="1"/>
</dbReference>
<feature type="transmembrane region" description="Helical" evidence="1">
    <location>
        <begin position="69"/>
        <end position="90"/>
    </location>
</feature>
<comment type="similarity">
    <text evidence="1">Belongs to the vitamin uptake transporter (VUT/ECF) (TC 2.A.88) family. Q precursor transporter subfamily.</text>
</comment>
<sequence>MFKNITKTDAFSIFTAFFCSCLIISNVLAFKTFEISFITLPCAVIIFPVLYIVNDVLTEIYGFEKVKNIIFLGFFLNLIAVIAYEIAIYLPAPSYFVGADAFALVLGNSLRILIASFISYIVGSLVNSYIMDRLKAKFEKYLFGRCILSTLCGEGLDALIFISIAFIGTMPFEALLIMIVAQALFKTAYEIVIYPLTRFIINKVKGLPQ</sequence>